<dbReference type="Pfam" id="PF14232">
    <property type="entry name" value="DUF4334"/>
    <property type="match status" value="1"/>
</dbReference>
<proteinExistence type="predicted"/>
<dbReference type="Gene3D" id="2.40.128.580">
    <property type="entry name" value="GXWXG domain"/>
    <property type="match status" value="1"/>
</dbReference>
<protein>
    <submittedName>
        <fullName evidence="3">Uncharacterized protein DUF4334</fullName>
    </submittedName>
</protein>
<dbReference type="OrthoDB" id="8905397at2"/>
<feature type="domain" description="GXWXG" evidence="1">
    <location>
        <begin position="29"/>
        <end position="87"/>
    </location>
</feature>
<comment type="caution">
    <text evidence="3">The sequence shown here is derived from an EMBL/GenBank/DDBJ whole genome shotgun (WGS) entry which is preliminary data.</text>
</comment>
<evidence type="ECO:0000259" key="2">
    <source>
        <dbReference type="Pfam" id="PF14232"/>
    </source>
</evidence>
<dbReference type="RefSeq" id="WP_040734305.1">
    <property type="nucleotide sequence ID" value="NZ_QJKF01000001.1"/>
</dbReference>
<evidence type="ECO:0000259" key="1">
    <source>
        <dbReference type="Pfam" id="PF14231"/>
    </source>
</evidence>
<dbReference type="Pfam" id="PF14231">
    <property type="entry name" value="GXWXG"/>
    <property type="match status" value="1"/>
</dbReference>
<keyword evidence="4" id="KW-1185">Reference proteome</keyword>
<organism evidence="3 4">
    <name type="scientific">Nocardia tenerifensis</name>
    <dbReference type="NCBI Taxonomy" id="228006"/>
    <lineage>
        <taxon>Bacteria</taxon>
        <taxon>Bacillati</taxon>
        <taxon>Actinomycetota</taxon>
        <taxon>Actinomycetes</taxon>
        <taxon>Mycobacteriales</taxon>
        <taxon>Nocardiaceae</taxon>
        <taxon>Nocardia</taxon>
    </lineage>
</organism>
<reference evidence="3 4" key="1">
    <citation type="submission" date="2018-05" db="EMBL/GenBank/DDBJ databases">
        <title>Genomic Encyclopedia of Type Strains, Phase IV (KMG-IV): sequencing the most valuable type-strain genomes for metagenomic binning, comparative biology and taxonomic classification.</title>
        <authorList>
            <person name="Goeker M."/>
        </authorList>
    </citation>
    <scope>NUCLEOTIDE SEQUENCE [LARGE SCALE GENOMIC DNA]</scope>
    <source>
        <strain evidence="3 4">DSM 44704</strain>
    </source>
</reference>
<dbReference type="InterPro" id="IPR025951">
    <property type="entry name" value="GXWXG_dom"/>
</dbReference>
<evidence type="ECO:0000313" key="3">
    <source>
        <dbReference type="EMBL" id="PXX71773.1"/>
    </source>
</evidence>
<dbReference type="InterPro" id="IPR025568">
    <property type="entry name" value="DUF4334"/>
</dbReference>
<name>A0A318KHZ0_9NOCA</name>
<sequence>MVTESASSPADELQALQAGGCTQAQAWDLFDRLPAASVETITVGRWRGEELDTGHPFAGTLTASGWLGKQFDTSEQVYPLVFSDEAGHVFAIDPRFVSVHILESASTSAAAGIRKALRFIRPAVRTRSAKACLRDILYRGVVSAALIYDHRAAIDYFRRVDEKALLGVEEIRDMAEPFFFVLRR</sequence>
<accession>A0A318KHZ0</accession>
<dbReference type="EMBL" id="QJKF01000001">
    <property type="protein sequence ID" value="PXX71773.1"/>
    <property type="molecule type" value="Genomic_DNA"/>
</dbReference>
<dbReference type="Proteomes" id="UP000247569">
    <property type="component" value="Unassembled WGS sequence"/>
</dbReference>
<evidence type="ECO:0000313" key="4">
    <source>
        <dbReference type="Proteomes" id="UP000247569"/>
    </source>
</evidence>
<dbReference type="AlphaFoldDB" id="A0A318KHZ0"/>
<feature type="domain" description="DUF4334" evidence="2">
    <location>
        <begin position="130"/>
        <end position="184"/>
    </location>
</feature>
<gene>
    <name evidence="3" type="ORF">DFR70_1011207</name>
</gene>